<dbReference type="EMBL" id="MSZS01000005">
    <property type="protein sequence ID" value="PKX92952.1"/>
    <property type="molecule type" value="Genomic_DNA"/>
</dbReference>
<feature type="compositionally biased region" description="Polar residues" evidence="1">
    <location>
        <begin position="42"/>
        <end position="56"/>
    </location>
</feature>
<feature type="compositionally biased region" description="Low complexity" evidence="1">
    <location>
        <begin position="19"/>
        <end position="28"/>
    </location>
</feature>
<evidence type="ECO:0000313" key="3">
    <source>
        <dbReference type="Proteomes" id="UP000234474"/>
    </source>
</evidence>
<feature type="compositionally biased region" description="Low complexity" evidence="1">
    <location>
        <begin position="94"/>
        <end position="129"/>
    </location>
</feature>
<keyword evidence="3" id="KW-1185">Reference proteome</keyword>
<comment type="caution">
    <text evidence="2">The sequence shown here is derived from an EMBL/GenBank/DDBJ whole genome shotgun (WGS) entry which is preliminary data.</text>
</comment>
<feature type="region of interest" description="Disordered" evidence="1">
    <location>
        <begin position="226"/>
        <end position="266"/>
    </location>
</feature>
<evidence type="ECO:0000313" key="2">
    <source>
        <dbReference type="EMBL" id="PKX92952.1"/>
    </source>
</evidence>
<feature type="compositionally biased region" description="Low complexity" evidence="1">
    <location>
        <begin position="248"/>
        <end position="258"/>
    </location>
</feature>
<reference evidence="3" key="1">
    <citation type="journal article" date="2018" name="Proc. Natl. Acad. Sci. U.S.A.">
        <title>Linking secondary metabolites to gene clusters through genome sequencing of six diverse Aspergillus species.</title>
        <authorList>
            <person name="Kaerboelling I."/>
            <person name="Vesth T.C."/>
            <person name="Frisvad J.C."/>
            <person name="Nybo J.L."/>
            <person name="Theobald S."/>
            <person name="Kuo A."/>
            <person name="Bowyer P."/>
            <person name="Matsuda Y."/>
            <person name="Mondo S."/>
            <person name="Lyhne E.K."/>
            <person name="Kogle M.E."/>
            <person name="Clum A."/>
            <person name="Lipzen A."/>
            <person name="Salamov A."/>
            <person name="Ngan C.Y."/>
            <person name="Daum C."/>
            <person name="Chiniquy J."/>
            <person name="Barry K."/>
            <person name="LaButti K."/>
            <person name="Haridas S."/>
            <person name="Simmons B.A."/>
            <person name="Magnuson J.K."/>
            <person name="Mortensen U.H."/>
            <person name="Larsen T.O."/>
            <person name="Grigoriev I.V."/>
            <person name="Baker S.E."/>
            <person name="Andersen M.R."/>
        </authorList>
    </citation>
    <scope>NUCLEOTIDE SEQUENCE [LARGE SCALE GENOMIC DNA]</scope>
    <source>
        <strain evidence="3">IBT 16806</strain>
    </source>
</reference>
<name>A0A2I1C5R4_ASPN1</name>
<accession>A0A2I1C5R4</accession>
<gene>
    <name evidence="2" type="ORF">P174DRAFT_442814</name>
</gene>
<dbReference type="AlphaFoldDB" id="A0A2I1C5R4"/>
<dbReference type="OMA" id="DGSWNQY"/>
<dbReference type="OrthoDB" id="4148828at2759"/>
<dbReference type="RefSeq" id="XP_024681547.1">
    <property type="nucleotide sequence ID" value="XM_024827667.1"/>
</dbReference>
<feature type="compositionally biased region" description="Low complexity" evidence="1">
    <location>
        <begin position="181"/>
        <end position="200"/>
    </location>
</feature>
<evidence type="ECO:0000256" key="1">
    <source>
        <dbReference type="SAM" id="MobiDB-lite"/>
    </source>
</evidence>
<feature type="region of interest" description="Disordered" evidence="1">
    <location>
        <begin position="1"/>
        <end position="138"/>
    </location>
</feature>
<organism evidence="2 3">
    <name type="scientific">Aspergillus novofumigatus (strain IBT 16806)</name>
    <dbReference type="NCBI Taxonomy" id="1392255"/>
    <lineage>
        <taxon>Eukaryota</taxon>
        <taxon>Fungi</taxon>
        <taxon>Dikarya</taxon>
        <taxon>Ascomycota</taxon>
        <taxon>Pezizomycotina</taxon>
        <taxon>Eurotiomycetes</taxon>
        <taxon>Eurotiomycetidae</taxon>
        <taxon>Eurotiales</taxon>
        <taxon>Aspergillaceae</taxon>
        <taxon>Aspergillus</taxon>
        <taxon>Aspergillus subgen. Fumigati</taxon>
    </lineage>
</organism>
<sequence length="281" mass="31271">MANIVTRPLSIFRKHDSSKPQSQPQSHSLHTRWGDAAISAPTDGSWTQYTTPAPHQSFSSTRRSKSKNNSKSKGMDKPAYEVEYVPRTHQLIESRPSSTLNPNSTPSTSTSTSLSRRLSIRLTPRSRSSYSDCDTTERQPLVERRAQFAYRPIRQDYPSEVAEKTAAAPRITVNSVDERSISPSPSPASSLEPTPSPSSSRFRYIPAYPRYEEEFARSRLSRAYSVSSSGSYRAGDDENWDEGFNLDSGSGSLRSGSSAKKRLSARRMTMTMVPDADEIYG</sequence>
<dbReference type="Proteomes" id="UP000234474">
    <property type="component" value="Unassembled WGS sequence"/>
</dbReference>
<dbReference type="GeneID" id="36534992"/>
<protein>
    <submittedName>
        <fullName evidence="2">Uncharacterized protein</fullName>
    </submittedName>
</protein>
<feature type="compositionally biased region" description="Basic and acidic residues" evidence="1">
    <location>
        <begin position="73"/>
        <end position="92"/>
    </location>
</feature>
<proteinExistence type="predicted"/>
<feature type="region of interest" description="Disordered" evidence="1">
    <location>
        <begin position="160"/>
        <end position="202"/>
    </location>
</feature>
<dbReference type="VEuPathDB" id="FungiDB:P174DRAFT_442814"/>